<comment type="similarity">
    <text evidence="1">Belongs to the anhydro-N-acetylmuramic acid kinase family.</text>
</comment>
<dbReference type="Pfam" id="PF03702">
    <property type="entry name" value="AnmK"/>
    <property type="match status" value="1"/>
</dbReference>
<dbReference type="GO" id="GO:0016773">
    <property type="term" value="F:phosphotransferase activity, alcohol group as acceptor"/>
    <property type="evidence" value="ECO:0007669"/>
    <property type="project" value="UniProtKB-UniRule"/>
</dbReference>
<dbReference type="EC" id="2.7.1.170" evidence="1"/>
<keyword evidence="1" id="KW-0808">Transferase</keyword>
<dbReference type="KEGG" id="rvi:RVIR1_05610"/>
<evidence type="ECO:0000313" key="2">
    <source>
        <dbReference type="EMBL" id="BBB15064.1"/>
    </source>
</evidence>
<accession>A0A2Z5UUC1</accession>
<dbReference type="GO" id="GO:0097175">
    <property type="term" value="P:1,6-anhydro-N-acetyl-beta-muramic acid catabolic process"/>
    <property type="evidence" value="ECO:0007669"/>
    <property type="project" value="UniProtKB-UniRule"/>
</dbReference>
<dbReference type="Proteomes" id="UP000282483">
    <property type="component" value="Chromosome"/>
</dbReference>
<comment type="catalytic activity">
    <reaction evidence="1">
        <text>1,6-anhydro-N-acetyl-beta-muramate + ATP + H2O = N-acetyl-D-muramate 6-phosphate + ADP + H(+)</text>
        <dbReference type="Rhea" id="RHEA:24952"/>
        <dbReference type="ChEBI" id="CHEBI:15377"/>
        <dbReference type="ChEBI" id="CHEBI:15378"/>
        <dbReference type="ChEBI" id="CHEBI:30616"/>
        <dbReference type="ChEBI" id="CHEBI:58690"/>
        <dbReference type="ChEBI" id="CHEBI:58722"/>
        <dbReference type="ChEBI" id="CHEBI:456216"/>
        <dbReference type="EC" id="2.7.1.170"/>
    </reaction>
</comment>
<dbReference type="RefSeq" id="WP_126322557.1">
    <property type="nucleotide sequence ID" value="NZ_AP018005.1"/>
</dbReference>
<dbReference type="InterPro" id="IPR043129">
    <property type="entry name" value="ATPase_NBD"/>
</dbReference>
<dbReference type="HAMAP" id="MF_01270">
    <property type="entry name" value="AnhMurNAc_kinase"/>
    <property type="match status" value="1"/>
</dbReference>
<proteinExistence type="inferred from homology"/>
<evidence type="ECO:0000313" key="3">
    <source>
        <dbReference type="Proteomes" id="UP000282483"/>
    </source>
</evidence>
<organism evidence="2 3">
    <name type="scientific">Candidatus Rickettsiella viridis</name>
    <dbReference type="NCBI Taxonomy" id="676208"/>
    <lineage>
        <taxon>Bacteria</taxon>
        <taxon>Pseudomonadati</taxon>
        <taxon>Pseudomonadota</taxon>
        <taxon>Gammaproteobacteria</taxon>
        <taxon>Legionellales</taxon>
        <taxon>Coxiellaceae</taxon>
        <taxon>Rickettsiella</taxon>
    </lineage>
</organism>
<dbReference type="UniPathway" id="UPA00544"/>
<dbReference type="UniPathway" id="UPA00343"/>
<reference evidence="2 3" key="1">
    <citation type="submission" date="2017-03" db="EMBL/GenBank/DDBJ databases">
        <title>The genome sequence of Candidatus Rickettsiella viridis.</title>
        <authorList>
            <person name="Nikoh N."/>
            <person name="Tsuchida T."/>
            <person name="Yamaguchi K."/>
            <person name="Maeda T."/>
            <person name="Shigenobu S."/>
            <person name="Fukatsu T."/>
        </authorList>
    </citation>
    <scope>NUCLEOTIDE SEQUENCE [LARGE SCALE GENOMIC DNA]</scope>
    <source>
        <strain evidence="2 3">Ap-RA04</strain>
    </source>
</reference>
<dbReference type="GO" id="GO:0005524">
    <property type="term" value="F:ATP binding"/>
    <property type="evidence" value="ECO:0007669"/>
    <property type="project" value="UniProtKB-UniRule"/>
</dbReference>
<dbReference type="InterPro" id="IPR005338">
    <property type="entry name" value="Anhydro_N_Ac-Mur_kinase"/>
</dbReference>
<dbReference type="AlphaFoldDB" id="A0A2Z5UUC1"/>
<keyword evidence="1 2" id="KW-0418">Kinase</keyword>
<dbReference type="CDD" id="cd24050">
    <property type="entry name" value="ASKHA_NBD_ANMK"/>
    <property type="match status" value="1"/>
</dbReference>
<comment type="function">
    <text evidence="1">Catalyzes the specific phosphorylation of 1,6-anhydro-N-acetylmuramic acid (anhMurNAc) with the simultaneous cleavage of the 1,6-anhydro ring, generating MurNAc-6-P. Is required for the utilization of anhMurNAc either imported from the medium or derived from its own cell wall murein, and thus plays a role in cell wall recycling.</text>
</comment>
<sequence length="371" mass="40827">MKKLYIGLMSGTSMDAVDTALVDFSDGTPKLIATHKTHLSPELRGALNQLCATDSPKITQLAELDVKMAHVFADATKTLLAKTSFSKKDILAIGSHGQTVFHYPQSNYPFSIQIGDPNIIAEKTGITTIADFRRRDIAAGGQGAPLTPAFHNFMFRSEKEDRIVLNLGGIANITYLPANTKSPIIGFDTGPANLLLDKWIYEHQRQWFDEDGNWAASASFDDKLLQQFLSDPYFHLAPPKSTGHDYFNLNWLKSQLIQGRKSLPPATVQATLCELTAASIGIAIQQLDSEQGSILLCGGGSKNTYLKKRLENHCPKHQIYPCDDLQFPAEWIEAMAFAWFAKQTLEGKTSNLPEVTGARNPTVLGGIYLKA</sequence>
<dbReference type="Gene3D" id="3.30.420.40">
    <property type="match status" value="2"/>
</dbReference>
<gene>
    <name evidence="1 2" type="primary">anmK</name>
    <name evidence="2" type="ORF">RVIR1_05610</name>
</gene>
<dbReference type="PANTHER" id="PTHR30605:SF0">
    <property type="entry name" value="ANHYDRO-N-ACETYLMURAMIC ACID KINASE"/>
    <property type="match status" value="1"/>
</dbReference>
<keyword evidence="1" id="KW-0119">Carbohydrate metabolism</keyword>
<dbReference type="GO" id="GO:0009254">
    <property type="term" value="P:peptidoglycan turnover"/>
    <property type="evidence" value="ECO:0007669"/>
    <property type="project" value="UniProtKB-UniRule"/>
</dbReference>
<dbReference type="GO" id="GO:0016301">
    <property type="term" value="F:kinase activity"/>
    <property type="evidence" value="ECO:0007669"/>
    <property type="project" value="UniProtKB-KW"/>
</dbReference>
<dbReference type="GO" id="GO:0006040">
    <property type="term" value="P:amino sugar metabolic process"/>
    <property type="evidence" value="ECO:0007669"/>
    <property type="project" value="InterPro"/>
</dbReference>
<dbReference type="NCBIfam" id="NF007139">
    <property type="entry name" value="PRK09585.1-3"/>
    <property type="match status" value="1"/>
</dbReference>
<keyword evidence="3" id="KW-1185">Reference proteome</keyword>
<keyword evidence="1" id="KW-0547">Nucleotide-binding</keyword>
<evidence type="ECO:0000256" key="1">
    <source>
        <dbReference type="HAMAP-Rule" id="MF_01270"/>
    </source>
</evidence>
<name>A0A2Z5UUC1_9COXI</name>
<dbReference type="SUPFAM" id="SSF53067">
    <property type="entry name" value="Actin-like ATPase domain"/>
    <property type="match status" value="1"/>
</dbReference>
<dbReference type="EMBL" id="AP018005">
    <property type="protein sequence ID" value="BBB15064.1"/>
    <property type="molecule type" value="Genomic_DNA"/>
</dbReference>
<dbReference type="OrthoDB" id="9763949at2"/>
<comment type="pathway">
    <text evidence="1">Amino-sugar metabolism; 1,6-anhydro-N-acetylmuramate degradation.</text>
</comment>
<feature type="binding site" evidence="1">
    <location>
        <begin position="11"/>
        <end position="18"/>
    </location>
    <ligand>
        <name>ATP</name>
        <dbReference type="ChEBI" id="CHEBI:30616"/>
    </ligand>
</feature>
<comment type="pathway">
    <text evidence="1">Cell wall biogenesis; peptidoglycan recycling.</text>
</comment>
<protein>
    <recommendedName>
        <fullName evidence="1">Anhydro-N-acetylmuramic acid kinase</fullName>
        <ecNumber evidence="1">2.7.1.170</ecNumber>
    </recommendedName>
    <alternativeName>
        <fullName evidence="1">AnhMurNAc kinase</fullName>
    </alternativeName>
</protein>
<keyword evidence="1" id="KW-0067">ATP-binding</keyword>
<dbReference type="PANTHER" id="PTHR30605">
    <property type="entry name" value="ANHYDRO-N-ACETYLMURAMIC ACID KINASE"/>
    <property type="match status" value="1"/>
</dbReference>